<evidence type="ECO:0000313" key="2">
    <source>
        <dbReference type="Proteomes" id="UP000273828"/>
    </source>
</evidence>
<keyword evidence="2" id="KW-1185">Reference proteome</keyword>
<protein>
    <submittedName>
        <fullName evidence="1">Uncharacterized protein</fullName>
    </submittedName>
</protein>
<evidence type="ECO:0000313" key="1">
    <source>
        <dbReference type="EMBL" id="RQG87873.1"/>
    </source>
</evidence>
<dbReference type="InterPro" id="IPR032466">
    <property type="entry name" value="Metal_Hydrolase"/>
</dbReference>
<accession>A0A3N6LYV5</accession>
<dbReference type="Gene3D" id="3.20.20.140">
    <property type="entry name" value="Metal-dependent hydrolases"/>
    <property type="match status" value="1"/>
</dbReference>
<organism evidence="1 2">
    <name type="scientific">Natrarchaeobius halalkaliphilus</name>
    <dbReference type="NCBI Taxonomy" id="1679091"/>
    <lineage>
        <taxon>Archaea</taxon>
        <taxon>Methanobacteriati</taxon>
        <taxon>Methanobacteriota</taxon>
        <taxon>Stenosarchaea group</taxon>
        <taxon>Halobacteria</taxon>
        <taxon>Halobacteriales</taxon>
        <taxon>Natrialbaceae</taxon>
        <taxon>Natrarchaeobius</taxon>
    </lineage>
</organism>
<gene>
    <name evidence="1" type="ORF">EA462_13500</name>
</gene>
<sequence>MNEGIVRIATEHLDRFAGVATEPMNDPDAMIEELERAVTDLDVRFGPSPRVLRPGQAIFGTDAPFDVGGGAVSIERSLRESGNWTSLTPTDAEFTARRYSVYSRSVAVSNGARCDQGDRT</sequence>
<dbReference type="RefSeq" id="WP_124179073.1">
    <property type="nucleotide sequence ID" value="NZ_REFY01000005.1"/>
</dbReference>
<proteinExistence type="predicted"/>
<dbReference type="EMBL" id="REFY01000005">
    <property type="protein sequence ID" value="RQG87873.1"/>
    <property type="molecule type" value="Genomic_DNA"/>
</dbReference>
<name>A0A3N6LYV5_9EURY</name>
<dbReference type="Proteomes" id="UP000273828">
    <property type="component" value="Unassembled WGS sequence"/>
</dbReference>
<dbReference type="AlphaFoldDB" id="A0A3N6LYV5"/>
<dbReference type="SUPFAM" id="SSF51556">
    <property type="entry name" value="Metallo-dependent hydrolases"/>
    <property type="match status" value="1"/>
</dbReference>
<reference evidence="1 2" key="1">
    <citation type="submission" date="2018-10" db="EMBL/GenBank/DDBJ databases">
        <title>Natrarchaeobius chitinivorans gen. nov., sp. nov., and Natrarchaeobius haloalkaliphilus sp. nov., alkaliphilic, chitin-utilizing haloarchaea from hypersaline alkaline lakes.</title>
        <authorList>
            <person name="Sorokin D.Y."/>
            <person name="Elcheninov A.G."/>
            <person name="Kostrikina N.A."/>
            <person name="Bale N.J."/>
            <person name="Sinninghe Damste J.S."/>
            <person name="Khijniak T.V."/>
            <person name="Kublanov I.V."/>
            <person name="Toshchakov S.V."/>
        </authorList>
    </citation>
    <scope>NUCLEOTIDE SEQUENCE [LARGE SCALE GENOMIC DNA]</scope>
    <source>
        <strain evidence="1 2">AArcht-Sl</strain>
    </source>
</reference>
<dbReference type="OrthoDB" id="34429at2157"/>
<comment type="caution">
    <text evidence="1">The sequence shown here is derived from an EMBL/GenBank/DDBJ whole genome shotgun (WGS) entry which is preliminary data.</text>
</comment>